<dbReference type="STRING" id="1920490.GCA_001895925_05266"/>
<reference evidence="2 3" key="2">
    <citation type="submission" date="2018-03" db="EMBL/GenBank/DDBJ databases">
        <title>The ancient ancestry and fast evolution of plastids.</title>
        <authorList>
            <person name="Moore K.R."/>
            <person name="Magnabosco C."/>
            <person name="Momper L."/>
            <person name="Gold D.A."/>
            <person name="Bosak T."/>
            <person name="Fournier G.P."/>
        </authorList>
    </citation>
    <scope>NUCLEOTIDE SEQUENCE [LARGE SCALE GENOMIC DNA]</scope>
    <source>
        <strain evidence="2 3">ULC007</strain>
    </source>
</reference>
<reference evidence="2 3" key="1">
    <citation type="submission" date="2018-02" db="EMBL/GenBank/DDBJ databases">
        <authorList>
            <person name="Cohen D.B."/>
            <person name="Kent A.D."/>
        </authorList>
    </citation>
    <scope>NUCLEOTIDE SEQUENCE [LARGE SCALE GENOMIC DNA]</scope>
    <source>
        <strain evidence="2 3">ULC007</strain>
    </source>
</reference>
<dbReference type="InterPro" id="IPR039564">
    <property type="entry name" value="Peptidase_C39-like"/>
</dbReference>
<protein>
    <submittedName>
        <fullName evidence="2">Peptidoglycan-binding protein</fullName>
    </submittedName>
</protein>
<dbReference type="Pfam" id="PF13529">
    <property type="entry name" value="Peptidase_C39_2"/>
    <property type="match status" value="1"/>
</dbReference>
<accession>A0A2T1DKF7</accession>
<evidence type="ECO:0000259" key="1">
    <source>
        <dbReference type="Pfam" id="PF13529"/>
    </source>
</evidence>
<evidence type="ECO:0000313" key="2">
    <source>
        <dbReference type="EMBL" id="PSB20979.1"/>
    </source>
</evidence>
<dbReference type="EMBL" id="PVWG01000004">
    <property type="protein sequence ID" value="PSB20979.1"/>
    <property type="molecule type" value="Genomic_DNA"/>
</dbReference>
<gene>
    <name evidence="2" type="ORF">C7B65_06140</name>
</gene>
<organism evidence="2 3">
    <name type="scientific">Phormidesmis priestleyi ULC007</name>
    <dbReference type="NCBI Taxonomy" id="1920490"/>
    <lineage>
        <taxon>Bacteria</taxon>
        <taxon>Bacillati</taxon>
        <taxon>Cyanobacteriota</taxon>
        <taxon>Cyanophyceae</taxon>
        <taxon>Leptolyngbyales</taxon>
        <taxon>Leptolyngbyaceae</taxon>
        <taxon>Phormidesmis</taxon>
    </lineage>
</organism>
<name>A0A2T1DKF7_9CYAN</name>
<dbReference type="OrthoDB" id="5735764at2"/>
<dbReference type="AlphaFoldDB" id="A0A2T1DKF7"/>
<keyword evidence="3" id="KW-1185">Reference proteome</keyword>
<proteinExistence type="predicted"/>
<sequence>MSYTLKVDRDTWLKLSTAQSTTLPDDQKQAVSTGTILPISSYEIMGNYIKVSLGDDAQGKQLAYQGHNTWYVFRPHVEILQDGKPLSLVPTSVDLPVPHYDYYDQNDNQEAPGGSCNVTAIAMDLAYLGVPQQHTQMRYPDELDAYCDEHGLDRHSPLDLAKVVEAYGCKDDFSYTSNWDLIKTWIASGLPVVVHTQLTQSGHVILLRGYDETGVWVNDPNGVWTPNGYDESKGGENLHYSWDLMYQTVSSDNQLWAHHITKGV</sequence>
<dbReference type="Proteomes" id="UP000238634">
    <property type="component" value="Unassembled WGS sequence"/>
</dbReference>
<dbReference type="Gene3D" id="3.90.70.10">
    <property type="entry name" value="Cysteine proteinases"/>
    <property type="match status" value="1"/>
</dbReference>
<dbReference type="RefSeq" id="WP_073074206.1">
    <property type="nucleotide sequence ID" value="NZ_MPPI01000031.1"/>
</dbReference>
<comment type="caution">
    <text evidence="2">The sequence shown here is derived from an EMBL/GenBank/DDBJ whole genome shotgun (WGS) entry which is preliminary data.</text>
</comment>
<feature type="domain" description="Peptidase C39-like" evidence="1">
    <location>
        <begin position="100"/>
        <end position="221"/>
    </location>
</feature>
<evidence type="ECO:0000313" key="3">
    <source>
        <dbReference type="Proteomes" id="UP000238634"/>
    </source>
</evidence>